<feature type="region of interest" description="Disordered" evidence="1">
    <location>
        <begin position="1"/>
        <end position="98"/>
    </location>
</feature>
<dbReference type="Proteomes" id="UP000309038">
    <property type="component" value="Unassembled WGS sequence"/>
</dbReference>
<accession>A0A4S4KE38</accession>
<comment type="caution">
    <text evidence="2">The sequence shown here is derived from an EMBL/GenBank/DDBJ whole genome shotgun (WGS) entry which is preliminary data.</text>
</comment>
<evidence type="ECO:0000313" key="2">
    <source>
        <dbReference type="EMBL" id="THG96365.1"/>
    </source>
</evidence>
<name>A0A4S4KE38_9APHY</name>
<reference evidence="2 3" key="1">
    <citation type="submission" date="2019-02" db="EMBL/GenBank/DDBJ databases">
        <title>Genome sequencing of the rare red list fungi Phlebia centrifuga.</title>
        <authorList>
            <person name="Buettner E."/>
            <person name="Kellner H."/>
        </authorList>
    </citation>
    <scope>NUCLEOTIDE SEQUENCE [LARGE SCALE GENOMIC DNA]</scope>
    <source>
        <strain evidence="2 3">DSM 108282</strain>
    </source>
</reference>
<keyword evidence="3" id="KW-1185">Reference proteome</keyword>
<dbReference type="EMBL" id="SGPJ01000241">
    <property type="protein sequence ID" value="THG96365.1"/>
    <property type="molecule type" value="Genomic_DNA"/>
</dbReference>
<protein>
    <submittedName>
        <fullName evidence="2">Uncharacterized protein</fullName>
    </submittedName>
</protein>
<evidence type="ECO:0000256" key="1">
    <source>
        <dbReference type="SAM" id="MobiDB-lite"/>
    </source>
</evidence>
<gene>
    <name evidence="2" type="ORF">EW026_g5453</name>
</gene>
<organism evidence="2 3">
    <name type="scientific">Hermanssonia centrifuga</name>
    <dbReference type="NCBI Taxonomy" id="98765"/>
    <lineage>
        <taxon>Eukaryota</taxon>
        <taxon>Fungi</taxon>
        <taxon>Dikarya</taxon>
        <taxon>Basidiomycota</taxon>
        <taxon>Agaricomycotina</taxon>
        <taxon>Agaricomycetes</taxon>
        <taxon>Polyporales</taxon>
        <taxon>Meruliaceae</taxon>
        <taxon>Hermanssonia</taxon>
    </lineage>
</organism>
<evidence type="ECO:0000313" key="3">
    <source>
        <dbReference type="Proteomes" id="UP000309038"/>
    </source>
</evidence>
<dbReference type="AlphaFoldDB" id="A0A4S4KE38"/>
<proteinExistence type="predicted"/>
<feature type="compositionally biased region" description="Basic residues" evidence="1">
    <location>
        <begin position="7"/>
        <end position="24"/>
    </location>
</feature>
<feature type="region of interest" description="Disordered" evidence="1">
    <location>
        <begin position="135"/>
        <end position="175"/>
    </location>
</feature>
<sequence>MSSSPKSPRKVPHCTKCKRPRAGHPRSGCPYVDNSDTPSATSSAPPSAPSSPRKFTPEVLGIDNGLRRLQIRTPAEDQAEKRRRRQSSPVRLVRTETLQSLSTEASEIIRGLQQPGLLHADQDEVNERVTRWQEEVATPRKAGQAGPVPERLVTQSPTPAPETPRRRQSQTLQRTLSAEERQAFLQRLAMATKSSPANVYVLSATDIPGMAKEAKERGFYARTFIPKEQSANEKQGLLVLGRNREAVDALLDKSAADTATNGFRSCVAGAVVGAVATWGGLAFS</sequence>